<reference evidence="2" key="1">
    <citation type="submission" date="2018-01" db="EMBL/GenBank/DDBJ databases">
        <title>An insight into the sialome of Amazonian anophelines.</title>
        <authorList>
            <person name="Ribeiro J.M."/>
            <person name="Scarpassa V."/>
            <person name="Calvo E."/>
        </authorList>
    </citation>
    <scope>NUCLEOTIDE SEQUENCE</scope>
    <source>
        <tissue evidence="2">Salivary glands</tissue>
    </source>
</reference>
<name>A0A2M4CDP5_9DIPT</name>
<proteinExistence type="predicted"/>
<evidence type="ECO:0000256" key="1">
    <source>
        <dbReference type="SAM" id="MobiDB-lite"/>
    </source>
</evidence>
<dbReference type="AlphaFoldDB" id="A0A2M4CDP5"/>
<protein>
    <submittedName>
        <fullName evidence="2">Putative secreted protein</fullName>
    </submittedName>
</protein>
<organism evidence="2">
    <name type="scientific">Anopheles marajoara</name>
    <dbReference type="NCBI Taxonomy" id="58244"/>
    <lineage>
        <taxon>Eukaryota</taxon>
        <taxon>Metazoa</taxon>
        <taxon>Ecdysozoa</taxon>
        <taxon>Arthropoda</taxon>
        <taxon>Hexapoda</taxon>
        <taxon>Insecta</taxon>
        <taxon>Pterygota</taxon>
        <taxon>Neoptera</taxon>
        <taxon>Endopterygota</taxon>
        <taxon>Diptera</taxon>
        <taxon>Nematocera</taxon>
        <taxon>Culicoidea</taxon>
        <taxon>Culicidae</taxon>
        <taxon>Anophelinae</taxon>
        <taxon>Anopheles</taxon>
    </lineage>
</organism>
<accession>A0A2M4CDP5</accession>
<feature type="region of interest" description="Disordered" evidence="1">
    <location>
        <begin position="10"/>
        <end position="32"/>
    </location>
</feature>
<dbReference type="EMBL" id="GGFJ01014224">
    <property type="protein sequence ID" value="MBW63365.1"/>
    <property type="molecule type" value="Transcribed_RNA"/>
</dbReference>
<sequence>MAAAAAAVALRAASLADPPIPPPRPVDEDEEELPTVMIGAESWHRHVPPNWIPVITRDLGRQRRQVRSTLARS</sequence>
<evidence type="ECO:0000313" key="2">
    <source>
        <dbReference type="EMBL" id="MBW63365.1"/>
    </source>
</evidence>